<keyword evidence="2" id="KW-1185">Reference proteome</keyword>
<name>A0AAV2EIS5_9ROSI</name>
<dbReference type="AlphaFoldDB" id="A0AAV2EIS5"/>
<organism evidence="1 2">
    <name type="scientific">Linum trigynum</name>
    <dbReference type="NCBI Taxonomy" id="586398"/>
    <lineage>
        <taxon>Eukaryota</taxon>
        <taxon>Viridiplantae</taxon>
        <taxon>Streptophyta</taxon>
        <taxon>Embryophyta</taxon>
        <taxon>Tracheophyta</taxon>
        <taxon>Spermatophyta</taxon>
        <taxon>Magnoliopsida</taxon>
        <taxon>eudicotyledons</taxon>
        <taxon>Gunneridae</taxon>
        <taxon>Pentapetalae</taxon>
        <taxon>rosids</taxon>
        <taxon>fabids</taxon>
        <taxon>Malpighiales</taxon>
        <taxon>Linaceae</taxon>
        <taxon>Linum</taxon>
    </lineage>
</organism>
<accession>A0AAV2EIS5</accession>
<proteinExistence type="predicted"/>
<dbReference type="Proteomes" id="UP001497516">
    <property type="component" value="Chromosome 4"/>
</dbReference>
<gene>
    <name evidence="1" type="ORF">LTRI10_LOCUS26573</name>
</gene>
<dbReference type="EMBL" id="OZ034817">
    <property type="protein sequence ID" value="CAL1385435.1"/>
    <property type="molecule type" value="Genomic_DNA"/>
</dbReference>
<evidence type="ECO:0000313" key="1">
    <source>
        <dbReference type="EMBL" id="CAL1385435.1"/>
    </source>
</evidence>
<sequence>MCDSDDELAVGIPRRKFDLRLGEHPVLASGRVPECDFLVRIAEREQSVAAVEDLGSEHVSFERVVQLRCGGVEAFEVHGGEKTAVDSRRLAVAEARTYLGRYCSHGRR</sequence>
<protein>
    <submittedName>
        <fullName evidence="1">Uncharacterized protein</fullName>
    </submittedName>
</protein>
<evidence type="ECO:0000313" key="2">
    <source>
        <dbReference type="Proteomes" id="UP001497516"/>
    </source>
</evidence>
<reference evidence="1 2" key="1">
    <citation type="submission" date="2024-04" db="EMBL/GenBank/DDBJ databases">
        <authorList>
            <person name="Fracassetti M."/>
        </authorList>
    </citation>
    <scope>NUCLEOTIDE SEQUENCE [LARGE SCALE GENOMIC DNA]</scope>
</reference>